<dbReference type="EMBL" id="AP018449">
    <property type="protein sequence ID" value="BBB90902.1"/>
    <property type="molecule type" value="Genomic_DNA"/>
</dbReference>
<dbReference type="AlphaFoldDB" id="A0A348AIK4"/>
<keyword evidence="1" id="KW-0472">Membrane</keyword>
<dbReference type="Proteomes" id="UP000276437">
    <property type="component" value="Chromosome"/>
</dbReference>
<protein>
    <submittedName>
        <fullName evidence="2">Uncharacterized protein</fullName>
    </submittedName>
</protein>
<dbReference type="RefSeq" id="WP_269471871.1">
    <property type="nucleotide sequence ID" value="NZ_AP018449.1"/>
</dbReference>
<sequence>MTFGCGCQNFTGTNKGHCWAWIIAIIILVFFFTDLDDCFKTSL</sequence>
<gene>
    <name evidence="2" type="ORF">MAMMFC1_01569</name>
</gene>
<keyword evidence="3" id="KW-1185">Reference proteome</keyword>
<organism evidence="2 3">
    <name type="scientific">Methylomusa anaerophila</name>
    <dbReference type="NCBI Taxonomy" id="1930071"/>
    <lineage>
        <taxon>Bacteria</taxon>
        <taxon>Bacillati</taxon>
        <taxon>Bacillota</taxon>
        <taxon>Negativicutes</taxon>
        <taxon>Selenomonadales</taxon>
        <taxon>Sporomusaceae</taxon>
        <taxon>Methylomusa</taxon>
    </lineage>
</organism>
<feature type="transmembrane region" description="Helical" evidence="1">
    <location>
        <begin position="19"/>
        <end position="35"/>
    </location>
</feature>
<accession>A0A348AIK4</accession>
<reference evidence="2 3" key="1">
    <citation type="journal article" date="2018" name="Int. J. Syst. Evol. Microbiol.">
        <title>Methylomusa anaerophila gen. nov., sp. nov., an anaerobic methanol-utilizing bacterium isolated from a microbial fuel cell.</title>
        <authorList>
            <person name="Amano N."/>
            <person name="Yamamuro A."/>
            <person name="Miyahara M."/>
            <person name="Kouzuma A."/>
            <person name="Abe T."/>
            <person name="Watanabe K."/>
        </authorList>
    </citation>
    <scope>NUCLEOTIDE SEQUENCE [LARGE SCALE GENOMIC DNA]</scope>
    <source>
        <strain evidence="2 3">MMFC1</strain>
    </source>
</reference>
<name>A0A348AIK4_9FIRM</name>
<dbReference type="KEGG" id="mana:MAMMFC1_01569"/>
<keyword evidence="1" id="KW-1133">Transmembrane helix</keyword>
<evidence type="ECO:0000313" key="2">
    <source>
        <dbReference type="EMBL" id="BBB90902.1"/>
    </source>
</evidence>
<proteinExistence type="predicted"/>
<evidence type="ECO:0000313" key="3">
    <source>
        <dbReference type="Proteomes" id="UP000276437"/>
    </source>
</evidence>
<evidence type="ECO:0000256" key="1">
    <source>
        <dbReference type="SAM" id="Phobius"/>
    </source>
</evidence>
<keyword evidence="1" id="KW-0812">Transmembrane</keyword>